<dbReference type="PANTHER" id="PTHR45632:SF3">
    <property type="entry name" value="KELCH-LIKE PROTEIN 32"/>
    <property type="match status" value="1"/>
</dbReference>
<proteinExistence type="predicted"/>
<dbReference type="Gene3D" id="2.120.10.80">
    <property type="entry name" value="Kelch-type beta propeller"/>
    <property type="match status" value="2"/>
</dbReference>
<dbReference type="EMBL" id="REFC01000019">
    <property type="protein sequence ID" value="RMA56258.1"/>
    <property type="molecule type" value="Genomic_DNA"/>
</dbReference>
<keyword evidence="1" id="KW-0880">Kelch repeat</keyword>
<evidence type="ECO:0000256" key="2">
    <source>
        <dbReference type="ARBA" id="ARBA00022737"/>
    </source>
</evidence>
<organism evidence="5 6">
    <name type="scientific">Ulvibacter antarcticus</name>
    <dbReference type="NCBI Taxonomy" id="442714"/>
    <lineage>
        <taxon>Bacteria</taxon>
        <taxon>Pseudomonadati</taxon>
        <taxon>Bacteroidota</taxon>
        <taxon>Flavobacteriia</taxon>
        <taxon>Flavobacteriales</taxon>
        <taxon>Flavobacteriaceae</taxon>
        <taxon>Ulvibacter</taxon>
    </lineage>
</organism>
<dbReference type="SUPFAM" id="SSF50965">
    <property type="entry name" value="Galactose oxidase, central domain"/>
    <property type="match status" value="1"/>
</dbReference>
<dbReference type="AlphaFoldDB" id="A0A3L9YE65"/>
<evidence type="ECO:0000259" key="4">
    <source>
        <dbReference type="Pfam" id="PF24981"/>
    </source>
</evidence>
<evidence type="ECO:0000313" key="5">
    <source>
        <dbReference type="EMBL" id="RMA56258.1"/>
    </source>
</evidence>
<dbReference type="Proteomes" id="UP000271339">
    <property type="component" value="Unassembled WGS sequence"/>
</dbReference>
<keyword evidence="2" id="KW-0677">Repeat</keyword>
<dbReference type="InterPro" id="IPR056737">
    <property type="entry name" value="Beta-prop_ATRN-MKLN-like"/>
</dbReference>
<reference evidence="5 6" key="1">
    <citation type="submission" date="2018-10" db="EMBL/GenBank/DDBJ databases">
        <title>Genomic Encyclopedia of Archaeal and Bacterial Type Strains, Phase II (KMG-II): from individual species to whole genera.</title>
        <authorList>
            <person name="Goeker M."/>
        </authorList>
    </citation>
    <scope>NUCLEOTIDE SEQUENCE [LARGE SCALE GENOMIC DNA]</scope>
    <source>
        <strain evidence="5 6">DSM 23424</strain>
    </source>
</reference>
<gene>
    <name evidence="5" type="ORF">BXY75_3456</name>
</gene>
<dbReference type="InterPro" id="IPR006652">
    <property type="entry name" value="Kelch_1"/>
</dbReference>
<comment type="caution">
    <text evidence="5">The sequence shown here is derived from an EMBL/GenBank/DDBJ whole genome shotgun (WGS) entry which is preliminary data.</text>
</comment>
<dbReference type="InterPro" id="IPR015915">
    <property type="entry name" value="Kelch-typ_b-propeller"/>
</dbReference>
<feature type="domain" description="Attractin/MKLN-like beta-propeller" evidence="4">
    <location>
        <begin position="49"/>
        <end position="309"/>
    </location>
</feature>
<name>A0A3L9YE65_9FLAO</name>
<feature type="signal peptide" evidence="3">
    <location>
        <begin position="1"/>
        <end position="20"/>
    </location>
</feature>
<feature type="chain" id="PRO_5018012280" evidence="3">
    <location>
        <begin position="21"/>
        <end position="417"/>
    </location>
</feature>
<dbReference type="Pfam" id="PF24981">
    <property type="entry name" value="Beta-prop_ATRN-LZTR1"/>
    <property type="match status" value="1"/>
</dbReference>
<evidence type="ECO:0000256" key="3">
    <source>
        <dbReference type="SAM" id="SignalP"/>
    </source>
</evidence>
<accession>A0A3L9YE65</accession>
<dbReference type="PANTHER" id="PTHR45632">
    <property type="entry name" value="LD33804P"/>
    <property type="match status" value="1"/>
</dbReference>
<evidence type="ECO:0000313" key="6">
    <source>
        <dbReference type="Proteomes" id="UP000271339"/>
    </source>
</evidence>
<keyword evidence="3" id="KW-0732">Signal</keyword>
<dbReference type="InterPro" id="IPR011043">
    <property type="entry name" value="Gal_Oxase/kelch_b-propeller"/>
</dbReference>
<evidence type="ECO:0000256" key="1">
    <source>
        <dbReference type="ARBA" id="ARBA00022441"/>
    </source>
</evidence>
<protein>
    <submittedName>
        <fullName evidence="5">Putative secreted protein (Por secretion system target)</fullName>
    </submittedName>
</protein>
<keyword evidence="6" id="KW-1185">Reference proteome</keyword>
<dbReference type="RefSeq" id="WP_170152920.1">
    <property type="nucleotide sequence ID" value="NZ_REFC01000019.1"/>
</dbReference>
<sequence length="417" mass="46628">MKKLLFLLVFILLTFPNIHAQWNSGADIPERIRAGQTIGYSKDGDGYLFMVSGRNQDGIITPITQRYQVSTNTWTNVAPPPTQLLGGSIAVLKDTIYTIGGLLTTPGNAIKTVRKYNIATNSWSLAADFPRAIVDARAVAYQDSLIYVVGGYQHKTYLYNSNYNRWREATPMLPPGSSISWGGFAINGNKLVYMCGSDNFMSTNYWNTVWVGTIDANDRSIITWEEKTPFPGQTRTFFEAQTWRDGIIMTGGSTDNTFNTYSDETYFYNPDTDIWHQLASKPTSWVTGNSGSVFIGNTSKLICASGFQTDYLFETEIFSQEGTLSLQDYSEKHCGIEYFKILRGSVIKLNLCLTEDGPIQVIIRDEQGRVIKKIEPDVETGSNYSIAFDGLDIGNGMYFCTVLQNGRSKTKKMLVLN</sequence>
<dbReference type="SMART" id="SM00612">
    <property type="entry name" value="Kelch"/>
    <property type="match status" value="4"/>
</dbReference>